<feature type="region of interest" description="Disordered" evidence="2">
    <location>
        <begin position="1130"/>
        <end position="1183"/>
    </location>
</feature>
<dbReference type="InterPro" id="IPR009014">
    <property type="entry name" value="Transketo_C/PFOR_II"/>
</dbReference>
<protein>
    <submittedName>
        <fullName evidence="5">Indolepyruvate ferredoxin oxidoreductase family protein</fullName>
    </submittedName>
</protein>
<keyword evidence="6" id="KW-1185">Reference proteome</keyword>
<feature type="region of interest" description="Disordered" evidence="2">
    <location>
        <begin position="677"/>
        <end position="698"/>
    </location>
</feature>
<sequence length="1183" mass="123175">MPVAVEFDLGTRYRPAGGPALLTGVQAIARLLVEQHAADVAAGLHTASFVSGYQGSPLGGLDKTLAGLPELAGTAGLRFVPGVNEELAATAVWGSQVEVPGHERTVDGAVGVWYGKAPGVDRAGDPFRHGNICGAHPNGGVLVLAGDDPGCKSSTIPCVSERTLAGYGLPVLYPADAADVVRLGRYGIALSRASGMWVGLKITADVADGVYALDPAEVSDLEITVPELEWEGRPWRYRQYPMLVPPSSLEAEAQLYGPRWAMVRAFLAANPLDVLVDPAPGATVGIVAGGKAFGDVRQALRDLGVDSGVRLLKLGAIHPLERGRLRDFAAGLDTVLVVEEKTPFVETAVRDALYGLPGAPAVLGAADEAGGPLVPQAGELTATVLAGPLRRVLRDRVPLAAPRSAPPPLPLLPVARTPYFCSGCPHNRSTIVPEGAVAGGGIGCHAMVALTHREASEVASLTQMGGEGAQWIGQAPFTTAGHMFQNMGDGTFAHSGQLAVQACVAAGVTITYKLLYNRAVAMTGGQDAEGGLEVPALAAKLLAEGVAKIIVCADEPRRYRELPALPKGVDLWHRDRFDEAQRVLAETPGVTVLIYDQRCAAESRRLRKRGAIPVRPTRVVINEGVCEGCGDCGARSNCLSVQPVDTEFGRKTRIDQTSCNTDYSCLAGDCPSFVTVESPGGHTARPERREPPPVPDVDVPEAGDVFLAGIGGTGIVTVNQVLGSAALRDGRAVHGVDQTGLSQKAGPVVSHLRVGDPGVRGPANRIGVADCYLAFDVLVGADSRFLAHTAEDRTTAVVSTSPVPTGAQVRDAGVTPPATEELVARIAGRSRAVVTLDAQAAAEALFGDAMPANLLLVGAAYQSGVLPVSAAAIEWAIELNGVAVAANTAAFRWGRLAVADPAAFATAVPSAAVREPAPSGLDLGGLAGETRRLVDVRAAELVAYQSERTARGYVADVLAVWRAERALGEDTRFSEAAARGLYRLTAYKDEYEVARLLTDPAFEARLTAEVPGGTRMRYRLHPPVLRALGRRRKIALGPWMRPVLRTLAKGKVVRGTPLDPFGRTEVRRLERALRDEYRAMVLRLAGTLTPGTYGTAVAAAEAAELVRGYEDVKLAGVARYRARLAELGLAEPAPDSPAADSPAADSPAADSPAADSPAADSPAADSPAADSPAGGSSAVGPAS</sequence>
<evidence type="ECO:0000313" key="5">
    <source>
        <dbReference type="EMBL" id="GAA4683098.1"/>
    </source>
</evidence>
<dbReference type="Gene3D" id="3.40.50.970">
    <property type="match status" value="1"/>
</dbReference>
<evidence type="ECO:0000259" key="3">
    <source>
        <dbReference type="Pfam" id="PF01558"/>
    </source>
</evidence>
<dbReference type="CDD" id="cd07034">
    <property type="entry name" value="TPP_PYR_PFOR_IOR-alpha_like"/>
    <property type="match status" value="1"/>
</dbReference>
<reference evidence="6" key="1">
    <citation type="journal article" date="2019" name="Int. J. Syst. Evol. Microbiol.">
        <title>The Global Catalogue of Microorganisms (GCM) 10K type strain sequencing project: providing services to taxonomists for standard genome sequencing and annotation.</title>
        <authorList>
            <consortium name="The Broad Institute Genomics Platform"/>
            <consortium name="The Broad Institute Genome Sequencing Center for Infectious Disease"/>
            <person name="Wu L."/>
            <person name="Ma J."/>
        </authorList>
    </citation>
    <scope>NUCLEOTIDE SEQUENCE [LARGE SCALE GENOMIC DNA]</scope>
    <source>
        <strain evidence="6">JCM 18055</strain>
    </source>
</reference>
<feature type="compositionally biased region" description="Low complexity" evidence="2">
    <location>
        <begin position="1132"/>
        <end position="1183"/>
    </location>
</feature>
<keyword evidence="1" id="KW-0560">Oxidoreductase</keyword>
<feature type="domain" description="Pyruvate/ketoisovalerate oxidoreductase catalytic" evidence="3">
    <location>
        <begin position="711"/>
        <end position="894"/>
    </location>
</feature>
<dbReference type="NCBIfam" id="NF009588">
    <property type="entry name" value="PRK13029.1"/>
    <property type="match status" value="1"/>
</dbReference>
<dbReference type="EMBL" id="BAABIC010000004">
    <property type="protein sequence ID" value="GAA4683098.1"/>
    <property type="molecule type" value="Genomic_DNA"/>
</dbReference>
<comment type="caution">
    <text evidence="5">The sequence shown here is derived from an EMBL/GenBank/DDBJ whole genome shotgun (WGS) entry which is preliminary data.</text>
</comment>
<dbReference type="InterPro" id="IPR019752">
    <property type="entry name" value="Pyrv/ketoisovalerate_OxRed_cat"/>
</dbReference>
<dbReference type="PANTHER" id="PTHR48084:SF3">
    <property type="entry name" value="SUBUNIT OF PYRUVATE:FLAVODOXIN OXIDOREDUCTASE"/>
    <property type="match status" value="1"/>
</dbReference>
<gene>
    <name evidence="5" type="ORF">GCM10023215_16710</name>
</gene>
<accession>A0ABP8W6Y4</accession>
<feature type="domain" description="DUF6537" evidence="4">
    <location>
        <begin position="931"/>
        <end position="1125"/>
    </location>
</feature>
<dbReference type="InterPro" id="IPR046667">
    <property type="entry name" value="DUF6537"/>
</dbReference>
<dbReference type="SUPFAM" id="SSF53323">
    <property type="entry name" value="Pyruvate-ferredoxin oxidoreductase, PFOR, domain III"/>
    <property type="match status" value="1"/>
</dbReference>
<evidence type="ECO:0000256" key="1">
    <source>
        <dbReference type="ARBA" id="ARBA00023002"/>
    </source>
</evidence>
<name>A0ABP8W6Y4_9PSEU</name>
<dbReference type="NCBIfam" id="NF009589">
    <property type="entry name" value="PRK13030.1"/>
    <property type="match status" value="1"/>
</dbReference>
<dbReference type="Proteomes" id="UP001500325">
    <property type="component" value="Unassembled WGS sequence"/>
</dbReference>
<proteinExistence type="predicted"/>
<dbReference type="SUPFAM" id="SSF52922">
    <property type="entry name" value="TK C-terminal domain-like"/>
    <property type="match status" value="1"/>
</dbReference>
<dbReference type="Pfam" id="PF20169">
    <property type="entry name" value="DUF6537"/>
    <property type="match status" value="1"/>
</dbReference>
<dbReference type="InterPro" id="IPR029061">
    <property type="entry name" value="THDP-binding"/>
</dbReference>
<dbReference type="Pfam" id="PF01558">
    <property type="entry name" value="POR"/>
    <property type="match status" value="1"/>
</dbReference>
<dbReference type="InterPro" id="IPR002880">
    <property type="entry name" value="Pyrv_Fd/Flavodoxin_OxRdtase_N"/>
</dbReference>
<dbReference type="SUPFAM" id="SSF52518">
    <property type="entry name" value="Thiamin diphosphate-binding fold (THDP-binding)"/>
    <property type="match status" value="2"/>
</dbReference>
<dbReference type="Gene3D" id="3.40.920.10">
    <property type="entry name" value="Pyruvate-ferredoxin oxidoreductase, PFOR, domain III"/>
    <property type="match status" value="1"/>
</dbReference>
<evidence type="ECO:0000256" key="2">
    <source>
        <dbReference type="SAM" id="MobiDB-lite"/>
    </source>
</evidence>
<dbReference type="InterPro" id="IPR002869">
    <property type="entry name" value="Pyrv_flavodox_OxRed_cen"/>
</dbReference>
<evidence type="ECO:0000313" key="6">
    <source>
        <dbReference type="Proteomes" id="UP001500325"/>
    </source>
</evidence>
<dbReference type="PANTHER" id="PTHR48084">
    <property type="entry name" value="2-OXOGLUTARATE OXIDOREDUCTASE SUBUNIT KORB-RELATED"/>
    <property type="match status" value="1"/>
</dbReference>
<dbReference type="InterPro" id="IPR051457">
    <property type="entry name" value="2-oxoacid:Fd_oxidoreductase"/>
</dbReference>
<evidence type="ECO:0000259" key="4">
    <source>
        <dbReference type="Pfam" id="PF20169"/>
    </source>
</evidence>
<organism evidence="5 6">
    <name type="scientific">Pseudonocardia yuanmonensis</name>
    <dbReference type="NCBI Taxonomy" id="1095914"/>
    <lineage>
        <taxon>Bacteria</taxon>
        <taxon>Bacillati</taxon>
        <taxon>Actinomycetota</taxon>
        <taxon>Actinomycetes</taxon>
        <taxon>Pseudonocardiales</taxon>
        <taxon>Pseudonocardiaceae</taxon>
        <taxon>Pseudonocardia</taxon>
    </lineage>
</organism>